<dbReference type="Gene3D" id="3.30.70.1440">
    <property type="entry name" value="Multidrug efflux transporter AcrB pore domain"/>
    <property type="match status" value="1"/>
</dbReference>
<evidence type="ECO:0000256" key="5">
    <source>
        <dbReference type="ARBA" id="ARBA00022519"/>
    </source>
</evidence>
<proteinExistence type="inferred from homology"/>
<evidence type="ECO:0000259" key="10">
    <source>
        <dbReference type="PROSITE" id="PS50156"/>
    </source>
</evidence>
<feature type="transmembrane region" description="Helical" evidence="9">
    <location>
        <begin position="437"/>
        <end position="457"/>
    </location>
</feature>
<feature type="transmembrane region" description="Helical" evidence="9">
    <location>
        <begin position="391"/>
        <end position="416"/>
    </location>
</feature>
<feature type="domain" description="SSD" evidence="10">
    <location>
        <begin position="369"/>
        <end position="494"/>
    </location>
</feature>
<evidence type="ECO:0000256" key="6">
    <source>
        <dbReference type="ARBA" id="ARBA00022692"/>
    </source>
</evidence>
<evidence type="ECO:0000256" key="2">
    <source>
        <dbReference type="ARBA" id="ARBA00010942"/>
    </source>
</evidence>
<keyword evidence="8 9" id="KW-0472">Membrane</keyword>
<evidence type="ECO:0000313" key="12">
    <source>
        <dbReference type="Proteomes" id="UP000628669"/>
    </source>
</evidence>
<feature type="transmembrane region" description="Helical" evidence="9">
    <location>
        <begin position="970"/>
        <end position="989"/>
    </location>
</feature>
<dbReference type="InterPro" id="IPR027463">
    <property type="entry name" value="AcrB_DN_DC_subdom"/>
</dbReference>
<dbReference type="EMBL" id="JAENHK010000010">
    <property type="protein sequence ID" value="MBK1896414.1"/>
    <property type="molecule type" value="Genomic_DNA"/>
</dbReference>
<dbReference type="RefSeq" id="WP_200245904.1">
    <property type="nucleotide sequence ID" value="NZ_JAENHK010000010.1"/>
</dbReference>
<feature type="transmembrane region" description="Helical" evidence="9">
    <location>
        <begin position="339"/>
        <end position="358"/>
    </location>
</feature>
<dbReference type="SUPFAM" id="SSF82714">
    <property type="entry name" value="Multidrug efflux transporter AcrB TolC docking domain, DN and DC subdomains"/>
    <property type="match status" value="2"/>
</dbReference>
<keyword evidence="7 9" id="KW-1133">Transmembrane helix</keyword>
<organism evidence="11 12">
    <name type="scientific">Chryseobacterium paridis</name>
    <dbReference type="NCBI Taxonomy" id="2800328"/>
    <lineage>
        <taxon>Bacteria</taxon>
        <taxon>Pseudomonadati</taxon>
        <taxon>Bacteroidota</taxon>
        <taxon>Flavobacteriia</taxon>
        <taxon>Flavobacteriales</taxon>
        <taxon>Weeksellaceae</taxon>
        <taxon>Chryseobacterium group</taxon>
        <taxon>Chryseobacterium</taxon>
    </lineage>
</organism>
<accession>A0ABS1FVJ0</accession>
<comment type="similarity">
    <text evidence="2">Belongs to the resistance-nodulation-cell division (RND) (TC 2.A.6) family.</text>
</comment>
<comment type="caution">
    <text evidence="11">The sequence shown here is derived from an EMBL/GenBank/DDBJ whole genome shotgun (WGS) entry which is preliminary data.</text>
</comment>
<dbReference type="PANTHER" id="PTHR32063">
    <property type="match status" value="1"/>
</dbReference>
<name>A0ABS1FVJ0_9FLAO</name>
<feature type="transmembrane region" description="Helical" evidence="9">
    <location>
        <begin position="12"/>
        <end position="33"/>
    </location>
</feature>
<keyword evidence="4" id="KW-1003">Cell membrane</keyword>
<dbReference type="SUPFAM" id="SSF82866">
    <property type="entry name" value="Multidrug efflux transporter AcrB transmembrane domain"/>
    <property type="match status" value="2"/>
</dbReference>
<evidence type="ECO:0000256" key="9">
    <source>
        <dbReference type="SAM" id="Phobius"/>
    </source>
</evidence>
<evidence type="ECO:0000256" key="8">
    <source>
        <dbReference type="ARBA" id="ARBA00023136"/>
    </source>
</evidence>
<dbReference type="PRINTS" id="PR00702">
    <property type="entry name" value="ACRIFLAVINRP"/>
</dbReference>
<feature type="transmembrane region" description="Helical" evidence="9">
    <location>
        <begin position="898"/>
        <end position="918"/>
    </location>
</feature>
<feature type="transmembrane region" description="Helical" evidence="9">
    <location>
        <begin position="365"/>
        <end position="385"/>
    </location>
</feature>
<keyword evidence="3" id="KW-0813">Transport</keyword>
<feature type="transmembrane region" description="Helical" evidence="9">
    <location>
        <begin position="924"/>
        <end position="949"/>
    </location>
</feature>
<evidence type="ECO:0000256" key="4">
    <source>
        <dbReference type="ARBA" id="ARBA00022475"/>
    </source>
</evidence>
<evidence type="ECO:0000256" key="1">
    <source>
        <dbReference type="ARBA" id="ARBA00004429"/>
    </source>
</evidence>
<evidence type="ECO:0000256" key="3">
    <source>
        <dbReference type="ARBA" id="ARBA00022448"/>
    </source>
</evidence>
<dbReference type="InterPro" id="IPR000731">
    <property type="entry name" value="SSD"/>
</dbReference>
<comment type="subcellular location">
    <subcellularLocation>
        <location evidence="1">Cell inner membrane</location>
        <topology evidence="1">Multi-pass membrane protein</topology>
    </subcellularLocation>
</comment>
<feature type="transmembrane region" description="Helical" evidence="9">
    <location>
        <begin position="541"/>
        <end position="558"/>
    </location>
</feature>
<keyword evidence="12" id="KW-1185">Reference proteome</keyword>
<feature type="transmembrane region" description="Helical" evidence="9">
    <location>
        <begin position="872"/>
        <end position="891"/>
    </location>
</feature>
<reference evidence="12" key="1">
    <citation type="submission" date="2021-01" db="EMBL/GenBank/DDBJ databases">
        <title>Genome public.</title>
        <authorList>
            <person name="Liu C."/>
            <person name="Sun Q."/>
        </authorList>
    </citation>
    <scope>NUCLEOTIDE SEQUENCE [LARGE SCALE GENOMIC DNA]</scope>
    <source>
        <strain evidence="12">YIM B02567</strain>
    </source>
</reference>
<dbReference type="Gene3D" id="3.30.2090.10">
    <property type="entry name" value="Multidrug efflux transporter AcrB TolC docking domain, DN and DC subdomains"/>
    <property type="match status" value="2"/>
</dbReference>
<dbReference type="NCBIfam" id="TIGR00915">
    <property type="entry name" value="2A0602"/>
    <property type="match status" value="1"/>
</dbReference>
<dbReference type="Pfam" id="PF00873">
    <property type="entry name" value="ACR_tran"/>
    <property type="match status" value="1"/>
</dbReference>
<dbReference type="Gene3D" id="1.20.1640.10">
    <property type="entry name" value="Multidrug efflux transporter AcrB transmembrane domain"/>
    <property type="match status" value="2"/>
</dbReference>
<protein>
    <submittedName>
        <fullName evidence="11">Efflux RND transporter permease subunit</fullName>
    </submittedName>
</protein>
<keyword evidence="5" id="KW-0997">Cell inner membrane</keyword>
<dbReference type="SUPFAM" id="SSF82693">
    <property type="entry name" value="Multidrug efflux transporter AcrB pore domain, PN1, PN2, PC1 and PC2 subdomains"/>
    <property type="match status" value="4"/>
</dbReference>
<dbReference type="InterPro" id="IPR004764">
    <property type="entry name" value="MdtF-like"/>
</dbReference>
<evidence type="ECO:0000313" key="11">
    <source>
        <dbReference type="EMBL" id="MBK1896414.1"/>
    </source>
</evidence>
<dbReference type="Proteomes" id="UP000628669">
    <property type="component" value="Unassembled WGS sequence"/>
</dbReference>
<evidence type="ECO:0000256" key="7">
    <source>
        <dbReference type="ARBA" id="ARBA00022989"/>
    </source>
</evidence>
<dbReference type="PANTHER" id="PTHR32063:SF9">
    <property type="entry name" value="SIMILAR TO MULTIDRUG RESISTANCE PROTEIN MEXB"/>
    <property type="match status" value="1"/>
</dbReference>
<dbReference type="Gene3D" id="3.30.70.1320">
    <property type="entry name" value="Multidrug efflux transporter AcrB pore domain like"/>
    <property type="match status" value="1"/>
</dbReference>
<dbReference type="PROSITE" id="PS50156">
    <property type="entry name" value="SSD"/>
    <property type="match status" value="1"/>
</dbReference>
<feature type="transmembrane region" description="Helical" evidence="9">
    <location>
        <begin position="469"/>
        <end position="496"/>
    </location>
</feature>
<keyword evidence="6 9" id="KW-0812">Transmembrane</keyword>
<dbReference type="Gene3D" id="3.30.70.1430">
    <property type="entry name" value="Multidrug efflux transporter AcrB pore domain"/>
    <property type="match status" value="2"/>
</dbReference>
<sequence>MLKLFIRRPVLSTVISVIIIVLGILGVTSLPVAQYPNIAPPTIQVSTSYPGANTTTLINSVVFPLEQQINGVEGMTYMTSSASNTGSASITVYFAVGVDPNQAAVDVQNRISTVLSKLPQAVTQAGVTVRKQQSSNVLILGLYSERSQYDQKFLQNYAAINLVPQLQRAKGVGGANIFGGAMTYAMRIWLQPDKMAAYGLVPSDITTALNAQNFNAAPGKIGDNMAQAFQYDITYSGTLSSLEQFQNIIIKSIGTGQYLYLKDVARIDLGTQTYTSATAINGKPAVAISISQTPGSNAQEVIVGAQKVMADASKSFPSGIKMIELVNINNFLGESIDKVLHTLVECFLLVFVVILIFLQDVRSTIIHGVSVPVSIIGTFFFLYLFGYSLNLLTLFALVLAIGIVVDDAVVVVEAVHSKLEHGYTSPRKAAIDAMGEIAPAIISITLVMASVFLPVTFLGGSAGVFYKQFGITLAIAIMISAVNALTLSPALAAMFLRAPKHEEEGSKKGFLKKVKDGFNSNYDKLINKYLATVGFLIRRKWLTGLLVVLFGGLFYVTIKSVASSFVPSEDMGTIFVNVTLPAAATKERVQAINTQIDRIAHTIPQVQASMTTLGQNQLGGSGSSYGMLILRLKPWSQRPGVTDKDIIQQLTEKTKNIQGASINFMQQPTISGFGTSGGFTFQIEDRGGHSIADFYGVAQNFLAELNKRSEIQYAATAFNPNFPQYEVDVNLAKCEDNGIQPSEILNLMNVYYGSSYVSNFTEFGQQYQIILQADNPYRGTVEQMNNIKVRTKSGTMSPISEYITMKKVYGPSSISRFNMYNAISVNGSPNIGFSTGQSMEAINEVAANVLPPGYSFEYSGISKEEQSSGSQASIIFLLSLCFVYLLLSALYESYILPLAVILSLPVGLSGIFVFAKLFGIDNNIYVQICMIMLIGLLAKNAILMVEFALEKRHEGMGLLESALEGAKIRIRPILMTSLAFIFGLMPLMFSTGVGANGNKSIGIGSIGGMLFGTLLGIFVIPGLYVIFQGLQEKIKSNKYDENDELIVDQKNGPLQ</sequence>
<dbReference type="InterPro" id="IPR001036">
    <property type="entry name" value="Acrflvin-R"/>
</dbReference>
<feature type="transmembrane region" description="Helical" evidence="9">
    <location>
        <begin position="1001"/>
        <end position="1027"/>
    </location>
</feature>
<gene>
    <name evidence="11" type="ORF">JHL15_11665</name>
</gene>